<dbReference type="PROSITE" id="PS00379">
    <property type="entry name" value="CDP_ALCOHOL_P_TRANSF"/>
    <property type="match status" value="1"/>
</dbReference>
<dbReference type="Proteomes" id="UP000515856">
    <property type="component" value="Chromosome"/>
</dbReference>
<dbReference type="EMBL" id="CP060636">
    <property type="protein sequence ID" value="QNM10986.1"/>
    <property type="molecule type" value="Genomic_DNA"/>
</dbReference>
<dbReference type="InterPro" id="IPR004570">
    <property type="entry name" value="Phosphatidylglycerol_P_synth"/>
</dbReference>
<evidence type="ECO:0000256" key="9">
    <source>
        <dbReference type="ARBA" id="ARBA00023136"/>
    </source>
</evidence>
<dbReference type="PANTHER" id="PTHR14269:SF11">
    <property type="entry name" value="CDP-DIACYLGLYCEROL--GLYCEROL-3-PHOSPHATE 3-PHOSPHATIDYLTRANSFERASE"/>
    <property type="match status" value="1"/>
</dbReference>
<keyword evidence="4" id="KW-0444">Lipid biosynthesis</keyword>
<sequence length="181" mass="20927">MKKNEIFTIPNFLTLLRIIFVPVFIYLYMQGEHLASAVMILVCGATDFLDGYIARHYHQISELGKAMDPVADKLLQFAIVFCMIFTVKHMIWLFLLFMIKECSMLVCWFILKKKGGYMNGAMWFGKISTAVFYIAMFALIALPIQNTLSGTILMIVTAFFLALSFILYMKTYFSMFKDLKH</sequence>
<dbReference type="KEGG" id="ehn:H9Q80_11975"/>
<keyword evidence="7 14" id="KW-1133">Transmembrane helix</keyword>
<dbReference type="GO" id="GO:0006655">
    <property type="term" value="P:phosphatidylglycerol biosynthetic process"/>
    <property type="evidence" value="ECO:0007669"/>
    <property type="project" value="UniProtKB-UniPathway"/>
</dbReference>
<evidence type="ECO:0000256" key="13">
    <source>
        <dbReference type="RuleBase" id="RU003750"/>
    </source>
</evidence>
<evidence type="ECO:0000256" key="8">
    <source>
        <dbReference type="ARBA" id="ARBA00023098"/>
    </source>
</evidence>
<organism evidence="15 16">
    <name type="scientific">[Eubacterium] hominis</name>
    <dbReference type="NCBI Taxonomy" id="2764325"/>
    <lineage>
        <taxon>Bacteria</taxon>
        <taxon>Bacillati</taxon>
        <taxon>Bacillota</taxon>
        <taxon>Erysipelotrichia</taxon>
        <taxon>Erysipelotrichales</taxon>
        <taxon>Erysipelotrichaceae</taxon>
        <taxon>Amedibacillus</taxon>
    </lineage>
</organism>
<keyword evidence="11" id="KW-1208">Phospholipid metabolism</keyword>
<comment type="subcellular location">
    <subcellularLocation>
        <location evidence="2">Membrane</location>
        <topology evidence="2">Multi-pass membrane protein</topology>
    </subcellularLocation>
</comment>
<dbReference type="InterPro" id="IPR043130">
    <property type="entry name" value="CDP-OH_PTrfase_TM_dom"/>
</dbReference>
<evidence type="ECO:0000256" key="10">
    <source>
        <dbReference type="ARBA" id="ARBA00023209"/>
    </source>
</evidence>
<reference evidence="15 16" key="1">
    <citation type="submission" date="2020-08" db="EMBL/GenBank/DDBJ databases">
        <authorList>
            <person name="Liu C."/>
            <person name="Sun Q."/>
        </authorList>
    </citation>
    <scope>NUCLEOTIDE SEQUENCE [LARGE SCALE GENOMIC DNA]</scope>
    <source>
        <strain evidence="15 16">NSJ-61</strain>
    </source>
</reference>
<keyword evidence="6 14" id="KW-0812">Transmembrane</keyword>
<keyword evidence="5 13" id="KW-0808">Transferase</keyword>
<comment type="function">
    <text evidence="1">This protein catalyzes the committed step to the synthesis of the acidic phospholipids.</text>
</comment>
<gene>
    <name evidence="15" type="ORF">H9Q80_11975</name>
</gene>
<keyword evidence="9 14" id="KW-0472">Membrane</keyword>
<evidence type="ECO:0000256" key="14">
    <source>
        <dbReference type="SAM" id="Phobius"/>
    </source>
</evidence>
<evidence type="ECO:0000256" key="3">
    <source>
        <dbReference type="ARBA" id="ARBA00010441"/>
    </source>
</evidence>
<evidence type="ECO:0000256" key="12">
    <source>
        <dbReference type="ARBA" id="ARBA00033018"/>
    </source>
</evidence>
<evidence type="ECO:0000256" key="1">
    <source>
        <dbReference type="ARBA" id="ARBA00003973"/>
    </source>
</evidence>
<dbReference type="Pfam" id="PF01066">
    <property type="entry name" value="CDP-OH_P_transf"/>
    <property type="match status" value="1"/>
</dbReference>
<dbReference type="InterPro" id="IPR000462">
    <property type="entry name" value="CDP-OH_P_trans"/>
</dbReference>
<evidence type="ECO:0000256" key="2">
    <source>
        <dbReference type="ARBA" id="ARBA00004141"/>
    </source>
</evidence>
<keyword evidence="16" id="KW-1185">Reference proteome</keyword>
<feature type="transmembrane region" description="Helical" evidence="14">
    <location>
        <begin position="12"/>
        <end position="29"/>
    </location>
</feature>
<dbReference type="AlphaFoldDB" id="A0A7G9GJK4"/>
<name>A0A7G9GJK4_9FIRM</name>
<evidence type="ECO:0000256" key="5">
    <source>
        <dbReference type="ARBA" id="ARBA00022679"/>
    </source>
</evidence>
<evidence type="ECO:0000256" key="4">
    <source>
        <dbReference type="ARBA" id="ARBA00022516"/>
    </source>
</evidence>
<evidence type="ECO:0000313" key="15">
    <source>
        <dbReference type="EMBL" id="QNM10986.1"/>
    </source>
</evidence>
<comment type="similarity">
    <text evidence="3 13">Belongs to the CDP-alcohol phosphatidyltransferase class-I family.</text>
</comment>
<dbReference type="PIRSF" id="PIRSF000847">
    <property type="entry name" value="Phos_ph_gly_syn"/>
    <property type="match status" value="1"/>
</dbReference>
<dbReference type="Gene3D" id="1.20.120.1760">
    <property type="match status" value="1"/>
</dbReference>
<evidence type="ECO:0000313" key="16">
    <source>
        <dbReference type="Proteomes" id="UP000515856"/>
    </source>
</evidence>
<proteinExistence type="inferred from homology"/>
<dbReference type="GO" id="GO:0008444">
    <property type="term" value="F:CDP-diacylglycerol-glycerol-3-phosphate 3-phosphatidyltransferase activity"/>
    <property type="evidence" value="ECO:0007669"/>
    <property type="project" value="InterPro"/>
</dbReference>
<keyword evidence="10" id="KW-0594">Phospholipid biosynthesis</keyword>
<dbReference type="PANTHER" id="PTHR14269">
    <property type="entry name" value="CDP-DIACYLGLYCEROL--GLYCEROL-3-PHOSPHATE 3-PHOSPHATIDYLTRANSFERASE-RELATED"/>
    <property type="match status" value="1"/>
</dbReference>
<feature type="transmembrane region" description="Helical" evidence="14">
    <location>
        <begin position="150"/>
        <end position="169"/>
    </location>
</feature>
<dbReference type="InterPro" id="IPR048254">
    <property type="entry name" value="CDP_ALCOHOL_P_TRANSF_CS"/>
</dbReference>
<keyword evidence="8" id="KW-0443">Lipid metabolism</keyword>
<dbReference type="RefSeq" id="WP_117453264.1">
    <property type="nucleotide sequence ID" value="NZ_CP060636.1"/>
</dbReference>
<dbReference type="GO" id="GO:0016020">
    <property type="term" value="C:membrane"/>
    <property type="evidence" value="ECO:0007669"/>
    <property type="project" value="UniProtKB-SubCell"/>
</dbReference>
<dbReference type="InterPro" id="IPR050324">
    <property type="entry name" value="CDP-alcohol_PTase-I"/>
</dbReference>
<accession>A0A7G9GJK4</accession>
<evidence type="ECO:0000256" key="7">
    <source>
        <dbReference type="ARBA" id="ARBA00022989"/>
    </source>
</evidence>
<dbReference type="UniPathway" id="UPA00084">
    <property type="reaction ID" value="UER00503"/>
</dbReference>
<feature type="transmembrane region" description="Helical" evidence="14">
    <location>
        <begin position="123"/>
        <end position="144"/>
    </location>
</feature>
<evidence type="ECO:0000256" key="11">
    <source>
        <dbReference type="ARBA" id="ARBA00023264"/>
    </source>
</evidence>
<evidence type="ECO:0000256" key="6">
    <source>
        <dbReference type="ARBA" id="ARBA00022692"/>
    </source>
</evidence>
<protein>
    <recommendedName>
        <fullName evidence="12">Phosphatidylglycerophosphate synthase</fullName>
    </recommendedName>
</protein>